<evidence type="ECO:0000313" key="9">
    <source>
        <dbReference type="EnsemblMetazoa" id="XP_024081104.1"/>
    </source>
</evidence>
<evidence type="ECO:0000256" key="4">
    <source>
        <dbReference type="ARBA" id="ARBA00022989"/>
    </source>
</evidence>
<evidence type="ECO:0000256" key="6">
    <source>
        <dbReference type="ARBA" id="ARBA00023170"/>
    </source>
</evidence>
<dbReference type="Pfam" id="PF08395">
    <property type="entry name" value="7tm_7"/>
    <property type="match status" value="1"/>
</dbReference>
<dbReference type="InterPro" id="IPR013604">
    <property type="entry name" value="7TM_chemorcpt"/>
</dbReference>
<evidence type="ECO:0000256" key="5">
    <source>
        <dbReference type="ARBA" id="ARBA00023136"/>
    </source>
</evidence>
<dbReference type="GO" id="GO:0050909">
    <property type="term" value="P:sensory perception of taste"/>
    <property type="evidence" value="ECO:0007669"/>
    <property type="project" value="InterPro"/>
</dbReference>
<comment type="subcellular location">
    <subcellularLocation>
        <location evidence="1">Cell membrane</location>
        <topology evidence="1">Multi-pass membrane protein</topology>
    </subcellularLocation>
</comment>
<dbReference type="PANTHER" id="PTHR21143">
    <property type="entry name" value="INVERTEBRATE GUSTATORY RECEPTOR"/>
    <property type="match status" value="1"/>
</dbReference>
<evidence type="ECO:0000256" key="8">
    <source>
        <dbReference type="SAM" id="Phobius"/>
    </source>
</evidence>
<reference evidence="9" key="1">
    <citation type="submission" date="2022-01" db="UniProtKB">
        <authorList>
            <consortium name="EnsemblMetazoa"/>
        </authorList>
    </citation>
    <scope>IDENTIFICATION</scope>
</reference>
<evidence type="ECO:0000256" key="3">
    <source>
        <dbReference type="ARBA" id="ARBA00022692"/>
    </source>
</evidence>
<dbReference type="GO" id="GO:0007635">
    <property type="term" value="P:chemosensory behavior"/>
    <property type="evidence" value="ECO:0007669"/>
    <property type="project" value="TreeGrafter"/>
</dbReference>
<evidence type="ECO:0000256" key="1">
    <source>
        <dbReference type="ARBA" id="ARBA00004651"/>
    </source>
</evidence>
<dbReference type="RefSeq" id="XP_024081104.1">
    <property type="nucleotide sequence ID" value="XM_024225336.1"/>
</dbReference>
<accession>A0A8I6SFJ9</accession>
<organism evidence="9 10">
    <name type="scientific">Cimex lectularius</name>
    <name type="common">Bed bug</name>
    <name type="synonym">Acanthia lectularia</name>
    <dbReference type="NCBI Taxonomy" id="79782"/>
    <lineage>
        <taxon>Eukaryota</taxon>
        <taxon>Metazoa</taxon>
        <taxon>Ecdysozoa</taxon>
        <taxon>Arthropoda</taxon>
        <taxon>Hexapoda</taxon>
        <taxon>Insecta</taxon>
        <taxon>Pterygota</taxon>
        <taxon>Neoptera</taxon>
        <taxon>Paraneoptera</taxon>
        <taxon>Hemiptera</taxon>
        <taxon>Heteroptera</taxon>
        <taxon>Panheteroptera</taxon>
        <taxon>Cimicomorpha</taxon>
        <taxon>Cimicidae</taxon>
        <taxon>Cimex</taxon>
    </lineage>
</organism>
<keyword evidence="4 8" id="KW-1133">Transmembrane helix</keyword>
<keyword evidence="10" id="KW-1185">Reference proteome</keyword>
<dbReference type="KEGG" id="clec:106667026"/>
<dbReference type="EnsemblMetazoa" id="XM_024225336.1">
    <property type="protein sequence ID" value="XP_024081104.1"/>
    <property type="gene ID" value="LOC106667026"/>
</dbReference>
<dbReference type="GO" id="GO:0008049">
    <property type="term" value="P:male courtship behavior"/>
    <property type="evidence" value="ECO:0007669"/>
    <property type="project" value="TreeGrafter"/>
</dbReference>
<evidence type="ECO:0008006" key="11">
    <source>
        <dbReference type="Google" id="ProtNLM"/>
    </source>
</evidence>
<keyword evidence="5 8" id="KW-0472">Membrane</keyword>
<dbReference type="GO" id="GO:0007165">
    <property type="term" value="P:signal transduction"/>
    <property type="evidence" value="ECO:0007669"/>
    <property type="project" value="UniProtKB-KW"/>
</dbReference>
<dbReference type="GO" id="GO:0030425">
    <property type="term" value="C:dendrite"/>
    <property type="evidence" value="ECO:0007669"/>
    <property type="project" value="TreeGrafter"/>
</dbReference>
<dbReference type="PANTHER" id="PTHR21143:SF133">
    <property type="entry name" value="GUSTATORY AND PHEROMONE RECEPTOR 32A-RELATED"/>
    <property type="match status" value="1"/>
</dbReference>
<evidence type="ECO:0000256" key="2">
    <source>
        <dbReference type="ARBA" id="ARBA00022475"/>
    </source>
</evidence>
<feature type="transmembrane region" description="Helical" evidence="8">
    <location>
        <begin position="48"/>
        <end position="66"/>
    </location>
</feature>
<dbReference type="AlphaFoldDB" id="A0A8I6SFJ9"/>
<proteinExistence type="predicted"/>
<dbReference type="GO" id="GO:0043025">
    <property type="term" value="C:neuronal cell body"/>
    <property type="evidence" value="ECO:0007669"/>
    <property type="project" value="TreeGrafter"/>
</dbReference>
<feature type="transmembrane region" description="Helical" evidence="8">
    <location>
        <begin position="12"/>
        <end position="36"/>
    </location>
</feature>
<dbReference type="GO" id="GO:0005886">
    <property type="term" value="C:plasma membrane"/>
    <property type="evidence" value="ECO:0007669"/>
    <property type="project" value="UniProtKB-SubCell"/>
</dbReference>
<dbReference type="GO" id="GO:0030424">
    <property type="term" value="C:axon"/>
    <property type="evidence" value="ECO:0007669"/>
    <property type="project" value="TreeGrafter"/>
</dbReference>
<keyword evidence="7" id="KW-0807">Transducer</keyword>
<name>A0A8I6SFJ9_CIMLE</name>
<feature type="transmembrane region" description="Helical" evidence="8">
    <location>
        <begin position="112"/>
        <end position="141"/>
    </location>
</feature>
<evidence type="ECO:0000256" key="7">
    <source>
        <dbReference type="ARBA" id="ARBA00023224"/>
    </source>
</evidence>
<keyword evidence="3 8" id="KW-0812">Transmembrane</keyword>
<keyword evidence="2" id="KW-1003">Cell membrane</keyword>
<dbReference type="Proteomes" id="UP000494040">
    <property type="component" value="Unassembled WGS sequence"/>
</dbReference>
<evidence type="ECO:0000313" key="10">
    <source>
        <dbReference type="Proteomes" id="UP000494040"/>
    </source>
</evidence>
<sequence length="144" mass="16705">MTKLGEAFGLQLLLIISYVYIKCITSPFKFLVSIFFPQTDAQTFFLVYFWWLFLYFSIAVVVFKVCTDTTIEARKTNVIVWDNVHEHHNLSIAEKLKTFSAKMNHNNYKFTACGFFVLELSTLSSMLLSVTTQLFILFSIIRQG</sequence>
<keyword evidence="6" id="KW-0675">Receptor</keyword>
<dbReference type="GeneID" id="106667026"/>
<protein>
    <recommendedName>
        <fullName evidence="11">Gustatory receptor</fullName>
    </recommendedName>
</protein>